<dbReference type="AlphaFoldDB" id="A0A317XR93"/>
<evidence type="ECO:0000256" key="1">
    <source>
        <dbReference type="SAM" id="MobiDB-lite"/>
    </source>
</evidence>
<feature type="region of interest" description="Disordered" evidence="1">
    <location>
        <begin position="140"/>
        <end position="187"/>
    </location>
</feature>
<feature type="region of interest" description="Disordered" evidence="1">
    <location>
        <begin position="1"/>
        <end position="105"/>
    </location>
</feature>
<feature type="region of interest" description="Disordered" evidence="1">
    <location>
        <begin position="232"/>
        <end position="264"/>
    </location>
</feature>
<accession>A0A317XR93</accession>
<feature type="compositionally biased region" description="Basic and acidic residues" evidence="1">
    <location>
        <begin position="58"/>
        <end position="74"/>
    </location>
</feature>
<organism evidence="2 3">
    <name type="scientific">Testicularia cyperi</name>
    <dbReference type="NCBI Taxonomy" id="1882483"/>
    <lineage>
        <taxon>Eukaryota</taxon>
        <taxon>Fungi</taxon>
        <taxon>Dikarya</taxon>
        <taxon>Basidiomycota</taxon>
        <taxon>Ustilaginomycotina</taxon>
        <taxon>Ustilaginomycetes</taxon>
        <taxon>Ustilaginales</taxon>
        <taxon>Anthracoideaceae</taxon>
        <taxon>Testicularia</taxon>
    </lineage>
</organism>
<proteinExistence type="predicted"/>
<sequence>MTDNSSPSAAQIAGTPDHLSDTEHVQSCPRIPCPAKSARSSLSRPVELRRASSNHGLSSRDHLTNPQRDSRHPQPLDGVAGGESLSVEAASDPSRDTRVETEILRSPCDDTTSVYSRQSAFAESAVLTFLQDEILTDNERGKVSQTDSSSGRTITGIPEEVSCPPSGTNRGRESQLSGGSTIHGGYDGMRPLSVASLSTALQTTEVPAADENTLSSTAPPSSFMQAYNLSLERSSSRQSIRRVLSPFGSRQPSLRRAASPDPET</sequence>
<feature type="compositionally biased region" description="Polar residues" evidence="1">
    <location>
        <begin position="143"/>
        <end position="153"/>
    </location>
</feature>
<gene>
    <name evidence="2" type="ORF">BCV70DRAFT_200781</name>
</gene>
<reference evidence="2 3" key="1">
    <citation type="journal article" date="2018" name="Mol. Biol. Evol.">
        <title>Broad Genomic Sampling Reveals a Smut Pathogenic Ancestry of the Fungal Clade Ustilaginomycotina.</title>
        <authorList>
            <person name="Kijpornyongpan T."/>
            <person name="Mondo S.J."/>
            <person name="Barry K."/>
            <person name="Sandor L."/>
            <person name="Lee J."/>
            <person name="Lipzen A."/>
            <person name="Pangilinan J."/>
            <person name="LaButti K."/>
            <person name="Hainaut M."/>
            <person name="Henrissat B."/>
            <person name="Grigoriev I.V."/>
            <person name="Spatafora J.W."/>
            <person name="Aime M.C."/>
        </authorList>
    </citation>
    <scope>NUCLEOTIDE SEQUENCE [LARGE SCALE GENOMIC DNA]</scope>
    <source>
        <strain evidence="2 3">MCA 3645</strain>
    </source>
</reference>
<evidence type="ECO:0000313" key="2">
    <source>
        <dbReference type="EMBL" id="PWY99868.1"/>
    </source>
</evidence>
<dbReference type="InParanoid" id="A0A317XR93"/>
<feature type="compositionally biased region" description="Basic and acidic residues" evidence="1">
    <location>
        <begin position="93"/>
        <end position="103"/>
    </location>
</feature>
<evidence type="ECO:0000313" key="3">
    <source>
        <dbReference type="Proteomes" id="UP000246740"/>
    </source>
</evidence>
<dbReference type="Proteomes" id="UP000246740">
    <property type="component" value="Unassembled WGS sequence"/>
</dbReference>
<name>A0A317XR93_9BASI</name>
<dbReference type="EMBL" id="KZ819194">
    <property type="protein sequence ID" value="PWY99868.1"/>
    <property type="molecule type" value="Genomic_DNA"/>
</dbReference>
<feature type="compositionally biased region" description="Polar residues" evidence="1">
    <location>
        <begin position="165"/>
        <end position="180"/>
    </location>
</feature>
<protein>
    <submittedName>
        <fullName evidence="2">Uncharacterized protein</fullName>
    </submittedName>
</protein>
<keyword evidence="3" id="KW-1185">Reference proteome</keyword>